<protein>
    <submittedName>
        <fullName evidence="1">Xylosidase</fullName>
    </submittedName>
</protein>
<proteinExistence type="predicted"/>
<dbReference type="PROSITE" id="PS51257">
    <property type="entry name" value="PROKAR_LIPOPROTEIN"/>
    <property type="match status" value="1"/>
</dbReference>
<evidence type="ECO:0000313" key="1">
    <source>
        <dbReference type="EMBL" id="RZF58699.1"/>
    </source>
</evidence>
<organism evidence="1 2">
    <name type="scientific">Sphingobacterium corticibacterium</name>
    <dbReference type="NCBI Taxonomy" id="2484746"/>
    <lineage>
        <taxon>Bacteria</taxon>
        <taxon>Pseudomonadati</taxon>
        <taxon>Bacteroidota</taxon>
        <taxon>Sphingobacteriia</taxon>
        <taxon>Sphingobacteriales</taxon>
        <taxon>Sphingobacteriaceae</taxon>
        <taxon>Sphingobacterium</taxon>
    </lineage>
</organism>
<name>A0A4Q6XPZ9_9SPHI</name>
<dbReference type="EMBL" id="SGIT01000003">
    <property type="protein sequence ID" value="RZF58699.1"/>
    <property type="molecule type" value="Genomic_DNA"/>
</dbReference>
<dbReference type="Gene3D" id="3.20.20.80">
    <property type="entry name" value="Glycosidases"/>
    <property type="match status" value="1"/>
</dbReference>
<evidence type="ECO:0000313" key="2">
    <source>
        <dbReference type="Proteomes" id="UP000292855"/>
    </source>
</evidence>
<dbReference type="Proteomes" id="UP000292855">
    <property type="component" value="Unassembled WGS sequence"/>
</dbReference>
<dbReference type="CDD" id="cd11576">
    <property type="entry name" value="GH99_GH71_like_2"/>
    <property type="match status" value="1"/>
</dbReference>
<dbReference type="RefSeq" id="WP_130142484.1">
    <property type="nucleotide sequence ID" value="NZ_SGIT01000003.1"/>
</dbReference>
<keyword evidence="2" id="KW-1185">Reference proteome</keyword>
<dbReference type="OrthoDB" id="9783748at2"/>
<dbReference type="AlphaFoldDB" id="A0A4Q6XPZ9"/>
<accession>A0A4Q6XPZ9</accession>
<gene>
    <name evidence="1" type="ORF">EWE74_15330</name>
</gene>
<sequence length="455" mass="51218">MRIGILGLCFVLSVVSCSKGSDGPVDNGDGDPINEEKREKVVYDETGLTYTSYTGLAMAGYQGWFNTPEDGANRGWTHYNRPGCTFGPGCVGVDFWPDVSEHSKLYDSPFKFEDGSIAQLPSSYDYETVDLHFKWMQEYGIDGVYLQRFISQLRNPGAKNQVDKVFENVLKAANKYGRAVSLMYDLSGLSDKTGIEADLQMVVEDWESLQEKHDLFNNVKNPSYLRHNGQPLLALWGIGFRDRRYSTANIKELINRLQGEGTKKYSLLLGVPYNWRELKGDAENNVHFHTLIKEEADIIMPWAVNRYNSGTYNTVSTPVLKPDITWCDQNNVDYAPLVFPGFSWANLYQSSENENDRVYDRNPRLKGDFFWMQVAGAKAAGAKSLYIAMFDEIDEGTAIFKCATSDKLPLNGDGTFVGIDPELGSDHYLWLAGEATKWIKGEGTYTATRPVRTVK</sequence>
<comment type="caution">
    <text evidence="1">The sequence shown here is derived from an EMBL/GenBank/DDBJ whole genome shotgun (WGS) entry which is preliminary data.</text>
</comment>
<reference evidence="1 2" key="1">
    <citation type="submission" date="2019-02" db="EMBL/GenBank/DDBJ databases">
        <authorList>
            <person name="Li Y."/>
        </authorList>
    </citation>
    <scope>NUCLEOTIDE SEQUENCE [LARGE SCALE GENOMIC DNA]</scope>
    <source>
        <strain evidence="1 2">30C10-4-7</strain>
    </source>
</reference>